<dbReference type="SMART" id="SM00184">
    <property type="entry name" value="RING"/>
    <property type="match status" value="1"/>
</dbReference>
<evidence type="ECO:0000256" key="8">
    <source>
        <dbReference type="PROSITE-ProRule" id="PRU00175"/>
    </source>
</evidence>
<evidence type="ECO:0000313" key="11">
    <source>
        <dbReference type="Proteomes" id="UP000306102"/>
    </source>
</evidence>
<evidence type="ECO:0000256" key="4">
    <source>
        <dbReference type="ARBA" id="ARBA00022723"/>
    </source>
</evidence>
<keyword evidence="3" id="KW-0808">Transferase</keyword>
<reference evidence="10 11" key="1">
    <citation type="journal article" date="2018" name="Proc. Natl. Acad. Sci. U.S.A.">
        <title>Draft genome sequence of Camellia sinensis var. sinensis provides insights into the evolution of the tea genome and tea quality.</title>
        <authorList>
            <person name="Wei C."/>
            <person name="Yang H."/>
            <person name="Wang S."/>
            <person name="Zhao J."/>
            <person name="Liu C."/>
            <person name="Gao L."/>
            <person name="Xia E."/>
            <person name="Lu Y."/>
            <person name="Tai Y."/>
            <person name="She G."/>
            <person name="Sun J."/>
            <person name="Cao H."/>
            <person name="Tong W."/>
            <person name="Gao Q."/>
            <person name="Li Y."/>
            <person name="Deng W."/>
            <person name="Jiang X."/>
            <person name="Wang W."/>
            <person name="Chen Q."/>
            <person name="Zhang S."/>
            <person name="Li H."/>
            <person name="Wu J."/>
            <person name="Wang P."/>
            <person name="Li P."/>
            <person name="Shi C."/>
            <person name="Zheng F."/>
            <person name="Jian J."/>
            <person name="Huang B."/>
            <person name="Shan D."/>
            <person name="Shi M."/>
            <person name="Fang C."/>
            <person name="Yue Y."/>
            <person name="Li F."/>
            <person name="Li D."/>
            <person name="Wei S."/>
            <person name="Han B."/>
            <person name="Jiang C."/>
            <person name="Yin Y."/>
            <person name="Xia T."/>
            <person name="Zhang Z."/>
            <person name="Bennetzen J.L."/>
            <person name="Zhao S."/>
            <person name="Wan X."/>
        </authorList>
    </citation>
    <scope>NUCLEOTIDE SEQUENCE [LARGE SCALE GENOMIC DNA]</scope>
    <source>
        <strain evidence="11">cv. Shuchazao</strain>
        <tissue evidence="10">Leaf</tissue>
    </source>
</reference>
<dbReference type="EC" id="2.3.2.27" evidence="2"/>
<evidence type="ECO:0000256" key="7">
    <source>
        <dbReference type="ARBA" id="ARBA00022833"/>
    </source>
</evidence>
<dbReference type="InterPro" id="IPR001841">
    <property type="entry name" value="Znf_RING"/>
</dbReference>
<keyword evidence="4" id="KW-0479">Metal-binding</keyword>
<dbReference type="Proteomes" id="UP000306102">
    <property type="component" value="Unassembled WGS sequence"/>
</dbReference>
<gene>
    <name evidence="10" type="ORF">TEA_014410</name>
</gene>
<dbReference type="FunFam" id="3.30.40.10:FF:000127">
    <property type="entry name" value="E3 ubiquitin-protein ligase RNF181"/>
    <property type="match status" value="1"/>
</dbReference>
<dbReference type="GO" id="GO:0005634">
    <property type="term" value="C:nucleus"/>
    <property type="evidence" value="ECO:0007669"/>
    <property type="project" value="TreeGrafter"/>
</dbReference>
<evidence type="ECO:0000256" key="2">
    <source>
        <dbReference type="ARBA" id="ARBA00012483"/>
    </source>
</evidence>
<keyword evidence="5 8" id="KW-0863">Zinc-finger</keyword>
<dbReference type="STRING" id="542762.A0A4S4EYF5"/>
<dbReference type="Gene3D" id="3.30.40.10">
    <property type="entry name" value="Zinc/RING finger domain, C3HC4 (zinc finger)"/>
    <property type="match status" value="1"/>
</dbReference>
<dbReference type="Pfam" id="PF13639">
    <property type="entry name" value="zf-RING_2"/>
    <property type="match status" value="1"/>
</dbReference>
<protein>
    <recommendedName>
        <fullName evidence="2">RING-type E3 ubiquitin transferase</fullName>
        <ecNumber evidence="2">2.3.2.27</ecNumber>
    </recommendedName>
</protein>
<dbReference type="CDD" id="cd16669">
    <property type="entry name" value="RING-H2_RNF181"/>
    <property type="match status" value="1"/>
</dbReference>
<keyword evidence="7" id="KW-0862">Zinc</keyword>
<dbReference type="SUPFAM" id="SSF57850">
    <property type="entry name" value="RING/U-box"/>
    <property type="match status" value="1"/>
</dbReference>
<evidence type="ECO:0000313" key="10">
    <source>
        <dbReference type="EMBL" id="THG22103.1"/>
    </source>
</evidence>
<comment type="catalytic activity">
    <reaction evidence="1">
        <text>S-ubiquitinyl-[E2 ubiquitin-conjugating enzyme]-L-cysteine + [acceptor protein]-L-lysine = [E2 ubiquitin-conjugating enzyme]-L-cysteine + N(6)-ubiquitinyl-[acceptor protein]-L-lysine.</text>
        <dbReference type="EC" id="2.3.2.27"/>
    </reaction>
</comment>
<accession>A0A4S4EYF5</accession>
<evidence type="ECO:0000256" key="1">
    <source>
        <dbReference type="ARBA" id="ARBA00000900"/>
    </source>
</evidence>
<evidence type="ECO:0000256" key="3">
    <source>
        <dbReference type="ARBA" id="ARBA00022679"/>
    </source>
</evidence>
<feature type="domain" description="RING-type" evidence="9">
    <location>
        <begin position="186"/>
        <end position="227"/>
    </location>
</feature>
<dbReference type="AlphaFoldDB" id="A0A4S4EYF5"/>
<name>A0A4S4EYF5_CAMSN</name>
<dbReference type="InterPro" id="IPR051834">
    <property type="entry name" value="RING_finger_E3_ligase"/>
</dbReference>
<evidence type="ECO:0000256" key="6">
    <source>
        <dbReference type="ARBA" id="ARBA00022786"/>
    </source>
</evidence>
<proteinExistence type="predicted"/>
<organism evidence="10 11">
    <name type="scientific">Camellia sinensis var. sinensis</name>
    <name type="common">China tea</name>
    <dbReference type="NCBI Taxonomy" id="542762"/>
    <lineage>
        <taxon>Eukaryota</taxon>
        <taxon>Viridiplantae</taxon>
        <taxon>Streptophyta</taxon>
        <taxon>Embryophyta</taxon>
        <taxon>Tracheophyta</taxon>
        <taxon>Spermatophyta</taxon>
        <taxon>Magnoliopsida</taxon>
        <taxon>eudicotyledons</taxon>
        <taxon>Gunneridae</taxon>
        <taxon>Pentapetalae</taxon>
        <taxon>asterids</taxon>
        <taxon>Ericales</taxon>
        <taxon>Theaceae</taxon>
        <taxon>Camellia</taxon>
    </lineage>
</organism>
<dbReference type="GO" id="GO:0006511">
    <property type="term" value="P:ubiquitin-dependent protein catabolic process"/>
    <property type="evidence" value="ECO:0007669"/>
    <property type="project" value="TreeGrafter"/>
</dbReference>
<dbReference type="PANTHER" id="PTHR45931">
    <property type="entry name" value="SI:CH211-59O9.10"/>
    <property type="match status" value="1"/>
</dbReference>
<sequence length="233" mass="26467">MATISTDYNIQMYPLPWIDSLPETPVLVKIHMTHVLKLQVRTPQGNINTNYPTFTAPDFQDSFTIPYHFLSSIASSEFYIFHRLYDMGFDRSLCDLLKQHIIDSVFDLDRLRFGNHSGIQVTARFKLTTTTTYDQMVSTLAEEVVIMEDGGGSVQRRRGASKATIDGLKKVVVFNGGVDDEKFRTCAVCLEEFGEQTEVTSMPCSHVFHHGCIVPWLKSHNSCPMCRYEIPDV</sequence>
<dbReference type="GO" id="GO:0008270">
    <property type="term" value="F:zinc ion binding"/>
    <property type="evidence" value="ECO:0007669"/>
    <property type="project" value="UniProtKB-KW"/>
</dbReference>
<dbReference type="InterPro" id="IPR013083">
    <property type="entry name" value="Znf_RING/FYVE/PHD"/>
</dbReference>
<comment type="caution">
    <text evidence="10">The sequence shown here is derived from an EMBL/GenBank/DDBJ whole genome shotgun (WGS) entry which is preliminary data.</text>
</comment>
<dbReference type="PROSITE" id="PS50089">
    <property type="entry name" value="ZF_RING_2"/>
    <property type="match status" value="1"/>
</dbReference>
<keyword evidence="6" id="KW-0833">Ubl conjugation pathway</keyword>
<dbReference type="GO" id="GO:0016567">
    <property type="term" value="P:protein ubiquitination"/>
    <property type="evidence" value="ECO:0007669"/>
    <property type="project" value="UniProtKB-ARBA"/>
</dbReference>
<dbReference type="EMBL" id="SDRB02000960">
    <property type="protein sequence ID" value="THG22103.1"/>
    <property type="molecule type" value="Genomic_DNA"/>
</dbReference>
<dbReference type="GO" id="GO:0061630">
    <property type="term" value="F:ubiquitin protein ligase activity"/>
    <property type="evidence" value="ECO:0007669"/>
    <property type="project" value="UniProtKB-EC"/>
</dbReference>
<evidence type="ECO:0000256" key="5">
    <source>
        <dbReference type="ARBA" id="ARBA00022771"/>
    </source>
</evidence>
<dbReference type="PANTHER" id="PTHR45931:SF16">
    <property type="entry name" value="RING_U-BOX SUPERFAMILY PROTEIN"/>
    <property type="match status" value="1"/>
</dbReference>
<evidence type="ECO:0000259" key="9">
    <source>
        <dbReference type="PROSITE" id="PS50089"/>
    </source>
</evidence>
<keyword evidence="11" id="KW-1185">Reference proteome</keyword>